<keyword evidence="2" id="KW-1185">Reference proteome</keyword>
<sequence>EKIVSPSYPGIRTLYLTHKARMRIGNPQHREVSVMGLPTMRAFTTGWDGGPRFHWAWSADTEEISHADSLTALLQEHQFSILDFEPAAFADLVTEVYEEKTSTLMIKNGELLRHLDIVKVWVQAEVFSVTHYLVAKSKVQYGKRESGKDRPISMRMSTNQTWRVAARQALNRNLGIDLHMQDEFISLDESSFVKSEEIEYSQSYPGLKSVYRIHEVTARVLQTARLDGLSGIGLPEGTSFSFRRHENIDNIADAATRVVVTSFHWVPAQDIGKVDEKLMCFARSLVDGKREPAQNGRSGLSQMSGLLRIVLPPNPIAPPPVTEWESPYLVQELMRDKVTDWDRARTAARRIRDKDYHCGLFLEDCIAAFPELSLYMVSSATSSSGRSLDEEYQRTICALFAVYWLMRLDIDGSEGFSFGLTETFQSMKEGEPSSPARPPQEVEKRSRFYREANWAQFRELTEQAGLRTNTSAGLDEERVLAMLVLTAFHDVMKVSALLPRVREGVAEFCGYRCGEEIGDHDVALAYLLTHAPQALPSYRGMSERSRELVRFTQGQLQYNMGWFVQAEAPPGILLRQVKAIVGSGRFDPSDLSFYFVHWLTDLAGAEGRPMEGCEKFVLKFPPKVLMSFLYSFRFMSQLSSHTETEVLEDYLKWRWTQAEPSLGTPPRGRGAVAKMRMVAMAQSHPWHVAEAYDNLVLVDRDILDEEMTRTGLANQSFDATPATAVLYCGTIAAALWRQ</sequence>
<comment type="caution">
    <text evidence="1">The sequence shown here is derived from an EMBL/GenBank/DDBJ whole genome shotgun (WGS) entry which is preliminary data.</text>
</comment>
<protein>
    <submittedName>
        <fullName evidence="1">Uncharacterized protein</fullName>
    </submittedName>
</protein>
<name>A0ABN9XB67_9DINO</name>
<evidence type="ECO:0000313" key="2">
    <source>
        <dbReference type="Proteomes" id="UP001189429"/>
    </source>
</evidence>
<proteinExistence type="predicted"/>
<reference evidence="1" key="1">
    <citation type="submission" date="2023-10" db="EMBL/GenBank/DDBJ databases">
        <authorList>
            <person name="Chen Y."/>
            <person name="Shah S."/>
            <person name="Dougan E. K."/>
            <person name="Thang M."/>
            <person name="Chan C."/>
        </authorList>
    </citation>
    <scope>NUCLEOTIDE SEQUENCE [LARGE SCALE GENOMIC DNA]</scope>
</reference>
<accession>A0ABN9XB67</accession>
<dbReference type="Proteomes" id="UP001189429">
    <property type="component" value="Unassembled WGS sequence"/>
</dbReference>
<organism evidence="1 2">
    <name type="scientific">Prorocentrum cordatum</name>
    <dbReference type="NCBI Taxonomy" id="2364126"/>
    <lineage>
        <taxon>Eukaryota</taxon>
        <taxon>Sar</taxon>
        <taxon>Alveolata</taxon>
        <taxon>Dinophyceae</taxon>
        <taxon>Prorocentrales</taxon>
        <taxon>Prorocentraceae</taxon>
        <taxon>Prorocentrum</taxon>
    </lineage>
</organism>
<dbReference type="EMBL" id="CAUYUJ010020238">
    <property type="protein sequence ID" value="CAK0896791.1"/>
    <property type="molecule type" value="Genomic_DNA"/>
</dbReference>
<feature type="non-terminal residue" evidence="1">
    <location>
        <position position="1"/>
    </location>
</feature>
<evidence type="ECO:0000313" key="1">
    <source>
        <dbReference type="EMBL" id="CAK0896791.1"/>
    </source>
</evidence>
<gene>
    <name evidence="1" type="ORF">PCOR1329_LOCUS75156</name>
</gene>